<name>A0A7S2XD40_9EUKA</name>
<dbReference type="SUPFAM" id="SSF109604">
    <property type="entry name" value="HD-domain/PDEase-like"/>
    <property type="match status" value="1"/>
</dbReference>
<dbReference type="SUPFAM" id="SSF51197">
    <property type="entry name" value="Clavaminate synthase-like"/>
    <property type="match status" value="1"/>
</dbReference>
<dbReference type="PANTHER" id="PTHR40202:SF1">
    <property type="entry name" value="HD DOMAIN-CONTAINING PROTEIN"/>
    <property type="match status" value="1"/>
</dbReference>
<feature type="domain" description="HD" evidence="1">
    <location>
        <begin position="123"/>
        <end position="187"/>
    </location>
</feature>
<dbReference type="Pfam" id="PF01966">
    <property type="entry name" value="HD"/>
    <property type="match status" value="1"/>
</dbReference>
<evidence type="ECO:0000259" key="1">
    <source>
        <dbReference type="Pfam" id="PF01966"/>
    </source>
</evidence>
<evidence type="ECO:0000313" key="2">
    <source>
        <dbReference type="EMBL" id="CAD9770285.1"/>
    </source>
</evidence>
<dbReference type="Pfam" id="PF05721">
    <property type="entry name" value="PhyH"/>
    <property type="match status" value="1"/>
</dbReference>
<dbReference type="InterPro" id="IPR003607">
    <property type="entry name" value="HD/PDEase_dom"/>
</dbReference>
<dbReference type="InterPro" id="IPR052567">
    <property type="entry name" value="OP_Dioxygenase"/>
</dbReference>
<organism evidence="2">
    <name type="scientific">Lotharella oceanica</name>
    <dbReference type="NCBI Taxonomy" id="641309"/>
    <lineage>
        <taxon>Eukaryota</taxon>
        <taxon>Sar</taxon>
        <taxon>Rhizaria</taxon>
        <taxon>Cercozoa</taxon>
        <taxon>Chlorarachniophyceae</taxon>
        <taxon>Lotharella</taxon>
    </lineage>
</organism>
<dbReference type="PANTHER" id="PTHR40202">
    <property type="match status" value="1"/>
</dbReference>
<gene>
    <name evidence="2" type="ORF">LSP00402_LOCUS14270</name>
</gene>
<protein>
    <recommendedName>
        <fullName evidence="1">HD domain-containing protein</fullName>
    </recommendedName>
</protein>
<sequence>MDFVPVETQPGDVLVFSSYVPHRSRVNRSPASRRLLYLTYNAAREGYLRDEYYRDKVQRIKSGQLSLIKHFDGVVDSGVGAPSSSSKEEEKAAAAAAVVTGQIYELFDTFGKTMYDPVVTQEEHALQTAALAEASGWGDHLVTAALLHDVGHLLLDEHAGNDSFLESDMCHEEIGAEYLAKHCNFPPSVTEPIRLHVPAKRFLARDPVYWEGLSDASKRSLEVQGGTFSDAEAQAFEALPFSAEAAKLREWDDLGKAKGVATPPLRHFVEGAMRRSLL</sequence>
<dbReference type="Gene3D" id="2.60.120.620">
    <property type="entry name" value="q2cbj1_9rhob like domain"/>
    <property type="match status" value="1"/>
</dbReference>
<accession>A0A7S2XD40</accession>
<reference evidence="2" key="1">
    <citation type="submission" date="2021-01" db="EMBL/GenBank/DDBJ databases">
        <authorList>
            <person name="Corre E."/>
            <person name="Pelletier E."/>
            <person name="Niang G."/>
            <person name="Scheremetjew M."/>
            <person name="Finn R."/>
            <person name="Kale V."/>
            <person name="Holt S."/>
            <person name="Cochrane G."/>
            <person name="Meng A."/>
            <person name="Brown T."/>
            <person name="Cohen L."/>
        </authorList>
    </citation>
    <scope>NUCLEOTIDE SEQUENCE</scope>
    <source>
        <strain evidence="2">CCMP622</strain>
    </source>
</reference>
<dbReference type="InterPro" id="IPR006674">
    <property type="entry name" value="HD_domain"/>
</dbReference>
<dbReference type="AlphaFoldDB" id="A0A7S2XD40"/>
<dbReference type="Gene3D" id="1.10.3210.10">
    <property type="entry name" value="Hypothetical protein af1432"/>
    <property type="match status" value="1"/>
</dbReference>
<dbReference type="CDD" id="cd00077">
    <property type="entry name" value="HDc"/>
    <property type="match status" value="1"/>
</dbReference>
<proteinExistence type="predicted"/>
<dbReference type="EMBL" id="HBHP01022914">
    <property type="protein sequence ID" value="CAD9770285.1"/>
    <property type="molecule type" value="Transcribed_RNA"/>
</dbReference>
<dbReference type="InterPro" id="IPR008775">
    <property type="entry name" value="Phytyl_CoA_dOase-like"/>
</dbReference>